<organism evidence="1 2">
    <name type="scientific">Nonlabens marinus S1-08</name>
    <dbReference type="NCBI Taxonomy" id="1454201"/>
    <lineage>
        <taxon>Bacteria</taxon>
        <taxon>Pseudomonadati</taxon>
        <taxon>Bacteroidota</taxon>
        <taxon>Flavobacteriia</taxon>
        <taxon>Flavobacteriales</taxon>
        <taxon>Flavobacteriaceae</taxon>
        <taxon>Nonlabens</taxon>
    </lineage>
</organism>
<sequence>MQYYKYNPEIQNLGIFFCGKVRFRESELLTSIERLQGNLFPALLVFI</sequence>
<reference evidence="1 2" key="1">
    <citation type="journal article" date="2014" name="Proc. Natl. Acad. Sci. U.S.A.">
        <title>Functional characterization of flavobacteria rhodopsins reveals a unique class of light-driven chloride pump in bacteria.</title>
        <authorList>
            <person name="Yoshizawa S."/>
            <person name="Kumagai Y."/>
            <person name="Kim H."/>
            <person name="Ogura Y."/>
            <person name="Hayashi T."/>
            <person name="Iwasaki W."/>
            <person name="DeLong E.F."/>
            <person name="Kogure K."/>
        </authorList>
    </citation>
    <scope>NUCLEOTIDE SEQUENCE [LARGE SCALE GENOMIC DNA]</scope>
    <source>
        <strain evidence="1 2">S1-08</strain>
    </source>
</reference>
<accession>W8VU74</accession>
<gene>
    <name evidence="1" type="ORF">NMS_0344</name>
</gene>
<dbReference type="AlphaFoldDB" id="W8VU74"/>
<dbReference type="EMBL" id="AP014548">
    <property type="protein sequence ID" value="BAO54353.1"/>
    <property type="molecule type" value="Genomic_DNA"/>
</dbReference>
<dbReference type="KEGG" id="nmf:NMS_0344"/>
<evidence type="ECO:0000313" key="1">
    <source>
        <dbReference type="EMBL" id="BAO54353.1"/>
    </source>
</evidence>
<name>W8VU74_9FLAO</name>
<evidence type="ECO:0000313" key="2">
    <source>
        <dbReference type="Proteomes" id="UP000031760"/>
    </source>
</evidence>
<keyword evidence="2" id="KW-1185">Reference proteome</keyword>
<proteinExistence type="predicted"/>
<dbReference type="HOGENOM" id="CLU_3170850_0_0_10"/>
<protein>
    <submittedName>
        <fullName evidence="1">Uncharacterized protein</fullName>
    </submittedName>
</protein>
<dbReference type="Proteomes" id="UP000031760">
    <property type="component" value="Chromosome"/>
</dbReference>
<dbReference type="STRING" id="1454201.NMS_0344"/>